<feature type="region of interest" description="Disordered" evidence="1">
    <location>
        <begin position="31"/>
        <end position="126"/>
    </location>
</feature>
<reference evidence="3 4" key="1">
    <citation type="submission" date="2016-10" db="EMBL/GenBank/DDBJ databases">
        <authorList>
            <person name="de Groot N.N."/>
        </authorList>
    </citation>
    <scope>NUCLEOTIDE SEQUENCE [LARGE SCALE GENOMIC DNA]</scope>
    <source>
        <strain evidence="3 4">Nv1</strain>
    </source>
</reference>
<dbReference type="AlphaFoldDB" id="A0A1H7K824"/>
<dbReference type="OrthoDB" id="8566297at2"/>
<evidence type="ECO:0000256" key="1">
    <source>
        <dbReference type="SAM" id="MobiDB-lite"/>
    </source>
</evidence>
<sequence>MKSSLIFFAHPLALAITLMVSGIGAIHAQVTPGPAGSIVGQPPGQAGSIIGQPPAPGQSGTGSMQSNYPGTGSTAGRDVVRDKLDRANREAADIDRDGRISPEEASRLPGGSLPPPTPPGGTPLPR</sequence>
<dbReference type="Proteomes" id="UP000198620">
    <property type="component" value="Unassembled WGS sequence"/>
</dbReference>
<feature type="compositionally biased region" description="Pro residues" evidence="1">
    <location>
        <begin position="112"/>
        <end position="126"/>
    </location>
</feature>
<feature type="chain" id="PRO_5011587885" description="EF hand" evidence="2">
    <location>
        <begin position="29"/>
        <end position="126"/>
    </location>
</feature>
<evidence type="ECO:0000256" key="2">
    <source>
        <dbReference type="SAM" id="SignalP"/>
    </source>
</evidence>
<dbReference type="STRING" id="1233.SAMN05216387_103114"/>
<evidence type="ECO:0008006" key="5">
    <source>
        <dbReference type="Google" id="ProtNLM"/>
    </source>
</evidence>
<keyword evidence="2" id="KW-0732">Signal</keyword>
<protein>
    <recommendedName>
        <fullName evidence="5">EF hand</fullName>
    </recommendedName>
</protein>
<feature type="signal peptide" evidence="2">
    <location>
        <begin position="1"/>
        <end position="28"/>
    </location>
</feature>
<organism evidence="3 4">
    <name type="scientific">Nitrosovibrio tenuis</name>
    <dbReference type="NCBI Taxonomy" id="1233"/>
    <lineage>
        <taxon>Bacteria</taxon>
        <taxon>Pseudomonadati</taxon>
        <taxon>Pseudomonadota</taxon>
        <taxon>Betaproteobacteria</taxon>
        <taxon>Nitrosomonadales</taxon>
        <taxon>Nitrosomonadaceae</taxon>
        <taxon>Nitrosovibrio</taxon>
    </lineage>
</organism>
<proteinExistence type="predicted"/>
<evidence type="ECO:0000313" key="4">
    <source>
        <dbReference type="Proteomes" id="UP000198620"/>
    </source>
</evidence>
<evidence type="ECO:0000313" key="3">
    <source>
        <dbReference type="EMBL" id="SEK82065.1"/>
    </source>
</evidence>
<feature type="compositionally biased region" description="Basic and acidic residues" evidence="1">
    <location>
        <begin position="78"/>
        <end position="106"/>
    </location>
</feature>
<name>A0A1H7K824_9PROT</name>
<feature type="compositionally biased region" description="Polar residues" evidence="1">
    <location>
        <begin position="61"/>
        <end position="74"/>
    </location>
</feature>
<accession>A0A1H7K824</accession>
<dbReference type="EMBL" id="FOBH01000003">
    <property type="protein sequence ID" value="SEK82065.1"/>
    <property type="molecule type" value="Genomic_DNA"/>
</dbReference>
<dbReference type="RefSeq" id="WP_090827944.1">
    <property type="nucleotide sequence ID" value="NZ_FOBH01000003.1"/>
</dbReference>
<gene>
    <name evidence="3" type="ORF">SAMN05216387_103114</name>
</gene>
<keyword evidence="4" id="KW-1185">Reference proteome</keyword>